<keyword evidence="2" id="KW-1133">Transmembrane helix</keyword>
<proteinExistence type="predicted"/>
<feature type="transmembrane region" description="Helical" evidence="2">
    <location>
        <begin position="94"/>
        <end position="117"/>
    </location>
</feature>
<name>A0A6A6D343_ZASCE</name>
<evidence type="ECO:0008006" key="5">
    <source>
        <dbReference type="Google" id="ProtNLM"/>
    </source>
</evidence>
<gene>
    <name evidence="3" type="ORF">M409DRAFT_15756</name>
</gene>
<evidence type="ECO:0000256" key="2">
    <source>
        <dbReference type="SAM" id="Phobius"/>
    </source>
</evidence>
<feature type="region of interest" description="Disordered" evidence="1">
    <location>
        <begin position="126"/>
        <end position="153"/>
    </location>
</feature>
<dbReference type="RefSeq" id="XP_033674364.1">
    <property type="nucleotide sequence ID" value="XM_033803329.1"/>
</dbReference>
<evidence type="ECO:0000313" key="3">
    <source>
        <dbReference type="EMBL" id="KAF2173475.1"/>
    </source>
</evidence>
<keyword evidence="2" id="KW-0472">Membrane</keyword>
<keyword evidence="2" id="KW-0812">Transmembrane</keyword>
<accession>A0A6A6D343</accession>
<dbReference type="AlphaFoldDB" id="A0A6A6D343"/>
<reference evidence="3" key="1">
    <citation type="journal article" date="2020" name="Stud. Mycol.">
        <title>101 Dothideomycetes genomes: a test case for predicting lifestyles and emergence of pathogens.</title>
        <authorList>
            <person name="Haridas S."/>
            <person name="Albert R."/>
            <person name="Binder M."/>
            <person name="Bloem J."/>
            <person name="Labutti K."/>
            <person name="Salamov A."/>
            <person name="Andreopoulos B."/>
            <person name="Baker S."/>
            <person name="Barry K."/>
            <person name="Bills G."/>
            <person name="Bluhm B."/>
            <person name="Cannon C."/>
            <person name="Castanera R."/>
            <person name="Culley D."/>
            <person name="Daum C."/>
            <person name="Ezra D."/>
            <person name="Gonzalez J."/>
            <person name="Henrissat B."/>
            <person name="Kuo A."/>
            <person name="Liang C."/>
            <person name="Lipzen A."/>
            <person name="Lutzoni F."/>
            <person name="Magnuson J."/>
            <person name="Mondo S."/>
            <person name="Nolan M."/>
            <person name="Ohm R."/>
            <person name="Pangilinan J."/>
            <person name="Park H.-J."/>
            <person name="Ramirez L."/>
            <person name="Alfaro M."/>
            <person name="Sun H."/>
            <person name="Tritt A."/>
            <person name="Yoshinaga Y."/>
            <person name="Zwiers L.-H."/>
            <person name="Turgeon B."/>
            <person name="Goodwin S."/>
            <person name="Spatafora J."/>
            <person name="Crous P."/>
            <person name="Grigoriev I."/>
        </authorList>
    </citation>
    <scope>NUCLEOTIDE SEQUENCE</scope>
    <source>
        <strain evidence="3">ATCC 36951</strain>
    </source>
</reference>
<evidence type="ECO:0000256" key="1">
    <source>
        <dbReference type="SAM" id="MobiDB-lite"/>
    </source>
</evidence>
<dbReference type="Proteomes" id="UP000799537">
    <property type="component" value="Unassembled WGS sequence"/>
</dbReference>
<organism evidence="3 4">
    <name type="scientific">Zasmidium cellare ATCC 36951</name>
    <dbReference type="NCBI Taxonomy" id="1080233"/>
    <lineage>
        <taxon>Eukaryota</taxon>
        <taxon>Fungi</taxon>
        <taxon>Dikarya</taxon>
        <taxon>Ascomycota</taxon>
        <taxon>Pezizomycotina</taxon>
        <taxon>Dothideomycetes</taxon>
        <taxon>Dothideomycetidae</taxon>
        <taxon>Mycosphaerellales</taxon>
        <taxon>Mycosphaerellaceae</taxon>
        <taxon>Zasmidium</taxon>
    </lineage>
</organism>
<evidence type="ECO:0000313" key="4">
    <source>
        <dbReference type="Proteomes" id="UP000799537"/>
    </source>
</evidence>
<feature type="compositionally biased region" description="Basic and acidic residues" evidence="1">
    <location>
        <begin position="135"/>
        <end position="145"/>
    </location>
</feature>
<protein>
    <recommendedName>
        <fullName evidence="5">Mid2 domain-containing protein</fullName>
    </recommendedName>
</protein>
<dbReference type="EMBL" id="ML993579">
    <property type="protein sequence ID" value="KAF2173475.1"/>
    <property type="molecule type" value="Genomic_DNA"/>
</dbReference>
<keyword evidence="4" id="KW-1185">Reference proteome</keyword>
<dbReference type="GeneID" id="54556601"/>
<sequence>MDTAISAETTDFSAAFASSTQFELSDTSLATAPLTRPPQSSTTATIATTITSTRDDGQLETIQSTVYQVADPTASPATNTELASPGGSTMSSGAVVAVAICVTLAAVTGLLLTWHFVRRHRKRKAREAAEDEGQIAEKDGSERSELCGASRPHEAPNNIAHEMYVPPYEILGEPIEGPVEPMKLVPDVEYSHTSGDSQVVEDGYAKSVSSDGRFWKRKWLNALPWFKRRSRSR</sequence>